<keyword evidence="2 5" id="KW-0812">Transmembrane</keyword>
<reference evidence="7" key="1">
    <citation type="submission" date="2016-10" db="EMBL/GenBank/DDBJ databases">
        <authorList>
            <person name="Varghese N."/>
            <person name="Submissions S."/>
        </authorList>
    </citation>
    <scope>NUCLEOTIDE SEQUENCE [LARGE SCALE GENOMIC DNA]</scope>
    <source>
        <strain evidence="7">CCM7597</strain>
    </source>
</reference>
<name>A0A1H3VGN4_9BACI</name>
<dbReference type="EMBL" id="FNQR01000001">
    <property type="protein sequence ID" value="SDZ73963.1"/>
    <property type="molecule type" value="Genomic_DNA"/>
</dbReference>
<feature type="transmembrane region" description="Helical" evidence="5">
    <location>
        <begin position="93"/>
        <end position="116"/>
    </location>
</feature>
<keyword evidence="3 5" id="KW-1133">Transmembrane helix</keyword>
<feature type="transmembrane region" description="Helical" evidence="5">
    <location>
        <begin position="61"/>
        <end position="81"/>
    </location>
</feature>
<feature type="transmembrane region" description="Helical" evidence="5">
    <location>
        <begin position="37"/>
        <end position="55"/>
    </location>
</feature>
<evidence type="ECO:0000256" key="2">
    <source>
        <dbReference type="ARBA" id="ARBA00022692"/>
    </source>
</evidence>
<dbReference type="Pfam" id="PF07457">
    <property type="entry name" value="DUF1516"/>
    <property type="match status" value="1"/>
</dbReference>
<evidence type="ECO:0000256" key="4">
    <source>
        <dbReference type="ARBA" id="ARBA00023136"/>
    </source>
</evidence>
<evidence type="ECO:0000313" key="7">
    <source>
        <dbReference type="Proteomes" id="UP000198584"/>
    </source>
</evidence>
<keyword evidence="1 5" id="KW-1003">Cell membrane</keyword>
<accession>A0A1H3VGN4</accession>
<dbReference type="STRING" id="571932.SAMN05421743_1012"/>
<comment type="similarity">
    <text evidence="5">Belongs to the UPF0344 family.</text>
</comment>
<dbReference type="HAMAP" id="MF_01536">
    <property type="entry name" value="UPF0344"/>
    <property type="match status" value="1"/>
</dbReference>
<evidence type="ECO:0000256" key="3">
    <source>
        <dbReference type="ARBA" id="ARBA00022989"/>
    </source>
</evidence>
<keyword evidence="7" id="KW-1185">Reference proteome</keyword>
<organism evidence="6 7">
    <name type="scientific">Thalassobacillus cyri</name>
    <dbReference type="NCBI Taxonomy" id="571932"/>
    <lineage>
        <taxon>Bacteria</taxon>
        <taxon>Bacillati</taxon>
        <taxon>Bacillota</taxon>
        <taxon>Bacilli</taxon>
        <taxon>Bacillales</taxon>
        <taxon>Bacillaceae</taxon>
        <taxon>Thalassobacillus</taxon>
    </lineage>
</organism>
<dbReference type="AlphaFoldDB" id="A0A1H3VGN4"/>
<comment type="subcellular location">
    <subcellularLocation>
        <location evidence="5">Cell membrane</location>
        <topology evidence="5">Multi-pass membrane protein</topology>
    </subcellularLocation>
</comment>
<protein>
    <recommendedName>
        <fullName evidence="5">UPF0344 protein SAMN05421743_1012</fullName>
    </recommendedName>
</protein>
<dbReference type="Proteomes" id="UP000198584">
    <property type="component" value="Unassembled WGS sequence"/>
</dbReference>
<feature type="transmembrane region" description="Helical" evidence="5">
    <location>
        <begin position="6"/>
        <end position="25"/>
    </location>
</feature>
<sequence length="119" mass="12917">MAHLHITSWVITLALLILVLTFSRAGNAKAAKITQMVMRLLYLLILYSGGSLFASYSNIGILVIVKMLVGLWAIAAIEMVAIKVSKAQPAFSWWTQLLIAFALALILGFGFMPLGILPA</sequence>
<dbReference type="InterPro" id="IPR010899">
    <property type="entry name" value="UPF0344"/>
</dbReference>
<evidence type="ECO:0000313" key="6">
    <source>
        <dbReference type="EMBL" id="SDZ73963.1"/>
    </source>
</evidence>
<keyword evidence="4 5" id="KW-0472">Membrane</keyword>
<evidence type="ECO:0000256" key="1">
    <source>
        <dbReference type="ARBA" id="ARBA00022475"/>
    </source>
</evidence>
<dbReference type="RefSeq" id="WP_093040881.1">
    <property type="nucleotide sequence ID" value="NZ_FNQR01000001.1"/>
</dbReference>
<dbReference type="GO" id="GO:0005886">
    <property type="term" value="C:plasma membrane"/>
    <property type="evidence" value="ECO:0007669"/>
    <property type="project" value="UniProtKB-SubCell"/>
</dbReference>
<evidence type="ECO:0000256" key="5">
    <source>
        <dbReference type="HAMAP-Rule" id="MF_01536"/>
    </source>
</evidence>
<proteinExistence type="inferred from homology"/>
<gene>
    <name evidence="6" type="ORF">SAMN05421743_1012</name>
</gene>
<dbReference type="OrthoDB" id="2365314at2"/>